<gene>
    <name evidence="2" type="ORF">OESDEN_08006</name>
</gene>
<dbReference type="EMBL" id="KN551555">
    <property type="protein sequence ID" value="KHJ92114.1"/>
    <property type="molecule type" value="Genomic_DNA"/>
</dbReference>
<evidence type="ECO:0000313" key="2">
    <source>
        <dbReference type="EMBL" id="KHJ92114.1"/>
    </source>
</evidence>
<feature type="compositionally biased region" description="Low complexity" evidence="1">
    <location>
        <begin position="467"/>
        <end position="480"/>
    </location>
</feature>
<organism evidence="2 3">
    <name type="scientific">Oesophagostomum dentatum</name>
    <name type="common">Nodular worm</name>
    <dbReference type="NCBI Taxonomy" id="61180"/>
    <lineage>
        <taxon>Eukaryota</taxon>
        <taxon>Metazoa</taxon>
        <taxon>Ecdysozoa</taxon>
        <taxon>Nematoda</taxon>
        <taxon>Chromadorea</taxon>
        <taxon>Rhabditida</taxon>
        <taxon>Rhabditina</taxon>
        <taxon>Rhabditomorpha</taxon>
        <taxon>Strongyloidea</taxon>
        <taxon>Strongylidae</taxon>
        <taxon>Oesophagostomum</taxon>
    </lineage>
</organism>
<accession>A0A0B1T4H0</accession>
<name>A0A0B1T4H0_OESDE</name>
<keyword evidence="3" id="KW-1185">Reference proteome</keyword>
<evidence type="ECO:0000256" key="1">
    <source>
        <dbReference type="SAM" id="MobiDB-lite"/>
    </source>
</evidence>
<dbReference type="AlphaFoldDB" id="A0A0B1T4H0"/>
<sequence>MQRSSGENAQVHKCLCSRLRDLQLDSLKTGLTEPYEPVRLRQPDGRPRPSLGKRARAIIRRVRQFFEEVEARLGWQCAGTILNTPLETTAVACGVSYSTAQRIGKPAVYLHEPVPRKQPRHRTSAKQWRAAIVKKYGAEWGEVVRTKIHQKLKDEAVVTLHDLHDELKENENFKMSVATLHRFLREDGRGQRRGDYIVYMDETWIFDEMTRKRGWVDNTIPRFPSASTIERYSCGKTTAKNKGKRATVIGAIAEDGIIPECTRVLISGVRTIDDDYHKDMNYKTFEKWLKEALPVMNDRADKANKRRVTLIIDNAPYHSRHEEKIPGHNATKKEIVEFLASNGVDVAVDSTHAELLNELDEYVQSHGGIAALRKYATEKICTDFGVNVIRLPPFHCFFNPIELCWSQLKSYLTKIGRPTDKITAVKQRTEEWMKQVSVQLTQAWFRHVLREEEAARLKDLQDDNENSTRSSSSSTSSEQSMESDDDDNNLSET</sequence>
<feature type="region of interest" description="Disordered" evidence="1">
    <location>
        <begin position="456"/>
        <end position="493"/>
    </location>
</feature>
<dbReference type="PANTHER" id="PTHR33939">
    <property type="entry name" value="PROTEIN CBG22215"/>
    <property type="match status" value="1"/>
</dbReference>
<proteinExistence type="predicted"/>
<dbReference type="PANTHER" id="PTHR33939:SF1">
    <property type="entry name" value="DUF4371 DOMAIN-CONTAINING PROTEIN"/>
    <property type="match status" value="1"/>
</dbReference>
<dbReference type="InterPro" id="IPR036397">
    <property type="entry name" value="RNaseH_sf"/>
</dbReference>
<evidence type="ECO:0008006" key="4">
    <source>
        <dbReference type="Google" id="ProtNLM"/>
    </source>
</evidence>
<protein>
    <recommendedName>
        <fullName evidence="4">Tc1-like transposase DDE domain-containing protein</fullName>
    </recommendedName>
</protein>
<evidence type="ECO:0000313" key="3">
    <source>
        <dbReference type="Proteomes" id="UP000053660"/>
    </source>
</evidence>
<dbReference type="Gene3D" id="3.30.420.10">
    <property type="entry name" value="Ribonuclease H-like superfamily/Ribonuclease H"/>
    <property type="match status" value="1"/>
</dbReference>
<feature type="compositionally biased region" description="Acidic residues" evidence="1">
    <location>
        <begin position="481"/>
        <end position="493"/>
    </location>
</feature>
<dbReference type="Proteomes" id="UP000053660">
    <property type="component" value="Unassembled WGS sequence"/>
</dbReference>
<reference evidence="2 3" key="1">
    <citation type="submission" date="2014-03" db="EMBL/GenBank/DDBJ databases">
        <title>Draft genome of the hookworm Oesophagostomum dentatum.</title>
        <authorList>
            <person name="Mitreva M."/>
        </authorList>
    </citation>
    <scope>NUCLEOTIDE SEQUENCE [LARGE SCALE GENOMIC DNA]</scope>
    <source>
        <strain evidence="2 3">OD-Hann</strain>
    </source>
</reference>
<dbReference type="OrthoDB" id="5874348at2759"/>
<dbReference type="GO" id="GO:0003676">
    <property type="term" value="F:nucleic acid binding"/>
    <property type="evidence" value="ECO:0007669"/>
    <property type="project" value="InterPro"/>
</dbReference>